<sequence>MSRATIKEYRAAKGGDYDCYVLSNGETYWLWLKAPFNGGESALVHIMTDDPTVEVGIVTIEKDVNSCRMSLNGKTVEVPITFKQYLKPNKKYFFDKVVKTFLIK</sequence>
<reference evidence="1 2" key="2">
    <citation type="journal article" date="2016" name="Genome Announc.">
        <title>Complete Genome Sequences of Two Interactive Moderate Thermophiles, Paenibacillus napthalenovorans 32O-Y and Paenibacillus sp. 32O-W.</title>
        <authorList>
            <person name="Butler R.R.III."/>
            <person name="Wang J."/>
            <person name="Stark B.C."/>
            <person name="Pombert J.F."/>
        </authorList>
    </citation>
    <scope>NUCLEOTIDE SEQUENCE [LARGE SCALE GENOMIC DNA]</scope>
    <source>
        <strain evidence="1 2">32O-Y</strain>
    </source>
</reference>
<dbReference type="AlphaFoldDB" id="A0A0U2W426"/>
<evidence type="ECO:0000313" key="1">
    <source>
        <dbReference type="EMBL" id="ALS22245.1"/>
    </source>
</evidence>
<proteinExistence type="predicted"/>
<dbReference type="Proteomes" id="UP000061660">
    <property type="component" value="Chromosome"/>
</dbReference>
<dbReference type="PATRIC" id="fig|162209.4.peg.1982"/>
<gene>
    <name evidence="1" type="ORF">IJ22_18710</name>
</gene>
<dbReference type="KEGG" id="pnp:IJ22_18710"/>
<dbReference type="EMBL" id="CP013652">
    <property type="protein sequence ID" value="ALS22245.1"/>
    <property type="molecule type" value="Genomic_DNA"/>
</dbReference>
<dbReference type="STRING" id="162209.IJ22_18710"/>
<protein>
    <submittedName>
        <fullName evidence="1">Uncharacterized protein</fullName>
    </submittedName>
</protein>
<organism evidence="1 2">
    <name type="scientific">Paenibacillus naphthalenovorans</name>
    <dbReference type="NCBI Taxonomy" id="162209"/>
    <lineage>
        <taxon>Bacteria</taxon>
        <taxon>Bacillati</taxon>
        <taxon>Bacillota</taxon>
        <taxon>Bacilli</taxon>
        <taxon>Bacillales</taxon>
        <taxon>Paenibacillaceae</taxon>
        <taxon>Paenibacillus</taxon>
    </lineage>
</organism>
<evidence type="ECO:0000313" key="2">
    <source>
        <dbReference type="Proteomes" id="UP000061660"/>
    </source>
</evidence>
<dbReference type="RefSeq" id="WP_062408557.1">
    <property type="nucleotide sequence ID" value="NZ_CP013652.1"/>
</dbReference>
<accession>A0A0U2W426</accession>
<name>A0A0U2W426_9BACL</name>
<dbReference type="OrthoDB" id="9916525at2"/>
<reference evidence="2" key="1">
    <citation type="submission" date="2015-12" db="EMBL/GenBank/DDBJ databases">
        <title>Complete genome sequences of two moderately thermophilic Paenibacillus species.</title>
        <authorList>
            <person name="Butler R.III."/>
            <person name="Wang J."/>
            <person name="Stark B.C."/>
            <person name="Pombert J.-F."/>
        </authorList>
    </citation>
    <scope>NUCLEOTIDE SEQUENCE [LARGE SCALE GENOMIC DNA]</scope>
    <source>
        <strain evidence="2">32O-Y</strain>
    </source>
</reference>
<keyword evidence="2" id="KW-1185">Reference proteome</keyword>